<dbReference type="OrthoDB" id="4549048at2"/>
<dbReference type="InterPro" id="IPR027417">
    <property type="entry name" value="P-loop_NTPase"/>
</dbReference>
<dbReference type="AlphaFoldDB" id="A0A5M4FA97"/>
<feature type="domain" description="Methyltransferase" evidence="1">
    <location>
        <begin position="303"/>
        <end position="395"/>
    </location>
</feature>
<dbReference type="GO" id="GO:0008168">
    <property type="term" value="F:methyltransferase activity"/>
    <property type="evidence" value="ECO:0007669"/>
    <property type="project" value="UniProtKB-KW"/>
</dbReference>
<evidence type="ECO:0000313" key="3">
    <source>
        <dbReference type="Proteomes" id="UP000380867"/>
    </source>
</evidence>
<name>A0A5M4FA97_9ACTN</name>
<dbReference type="GO" id="GO:0032259">
    <property type="term" value="P:methylation"/>
    <property type="evidence" value="ECO:0007669"/>
    <property type="project" value="UniProtKB-KW"/>
</dbReference>
<gene>
    <name evidence="2" type="ORF">ESP70_013970</name>
</gene>
<dbReference type="SUPFAM" id="SSF53335">
    <property type="entry name" value="S-adenosyl-L-methionine-dependent methyltransferases"/>
    <property type="match status" value="1"/>
</dbReference>
<reference evidence="2" key="1">
    <citation type="submission" date="2019-09" db="EMBL/GenBank/DDBJ databases">
        <authorList>
            <person name="Li J."/>
        </authorList>
    </citation>
    <scope>NUCLEOTIDE SEQUENCE [LARGE SCALE GENOMIC DNA]</scope>
    <source>
        <strain evidence="2">JCM 14732</strain>
    </source>
</reference>
<sequence length="462" mass="49524">MSSPVPSSVRIEVLGPSGVGKSTILAAAERLRPASGTWWGPGQVEAGMSASGPIGVALDDPALREFVDACLDIVHGLPVSPASKVAMLTMLRRSARDQRAADLLDVGVPVVHDELLLHRAFSILPQSPDVERDAATFFELAPTPTAAVVVSGDVDTILARITARGTQPNCYAGLDEAGLRTAVEAGLRACEIAVQRLRARGVDVLELDAGPDVDHAARQLHTFITSYLEESTMTESTDPDDVRARLLAASGSFRKKAGRHELRTRDVMYCAFSTPNFTVTADEAQRDAARRLERFGITADLARGKTALDLGSNAGAMLFELNNLGVASGLGVEFDQDKVDLATEIAALSDLDRLTFRQGDIDELDAAELGTFDIVLALAIEGHVQQPDRLYRLLGEVSASTLYFEGNGNCDIEAATAQLKAAGFADVESIGFCDDDRDPRNNNRPMLVARKKVSRGLFGRRK</sequence>
<dbReference type="SUPFAM" id="SSF52540">
    <property type="entry name" value="P-loop containing nucleoside triphosphate hydrolases"/>
    <property type="match status" value="1"/>
</dbReference>
<organism evidence="2 3">
    <name type="scientific">Aeromicrobium ginsengisoli</name>
    <dbReference type="NCBI Taxonomy" id="363867"/>
    <lineage>
        <taxon>Bacteria</taxon>
        <taxon>Bacillati</taxon>
        <taxon>Actinomycetota</taxon>
        <taxon>Actinomycetes</taxon>
        <taxon>Propionibacteriales</taxon>
        <taxon>Nocardioidaceae</taxon>
        <taxon>Aeromicrobium</taxon>
    </lineage>
</organism>
<dbReference type="RefSeq" id="WP_149689937.1">
    <property type="nucleotide sequence ID" value="NZ_SDPQ02000003.1"/>
</dbReference>
<dbReference type="InterPro" id="IPR025714">
    <property type="entry name" value="Methyltranfer_dom"/>
</dbReference>
<keyword evidence="3" id="KW-1185">Reference proteome</keyword>
<dbReference type="InterPro" id="IPR029063">
    <property type="entry name" value="SAM-dependent_MTases_sf"/>
</dbReference>
<proteinExistence type="predicted"/>
<protein>
    <submittedName>
        <fullName evidence="2">Methyltransferase domain-containing protein</fullName>
    </submittedName>
</protein>
<dbReference type="Gene3D" id="3.40.50.150">
    <property type="entry name" value="Vaccinia Virus protein VP39"/>
    <property type="match status" value="1"/>
</dbReference>
<dbReference type="EMBL" id="SDPQ02000003">
    <property type="protein sequence ID" value="KAA1395271.1"/>
    <property type="molecule type" value="Genomic_DNA"/>
</dbReference>
<dbReference type="Gene3D" id="3.40.50.300">
    <property type="entry name" value="P-loop containing nucleotide triphosphate hydrolases"/>
    <property type="match status" value="1"/>
</dbReference>
<dbReference type="CDD" id="cd02440">
    <property type="entry name" value="AdoMet_MTases"/>
    <property type="match status" value="1"/>
</dbReference>
<dbReference type="Proteomes" id="UP000380867">
    <property type="component" value="Unassembled WGS sequence"/>
</dbReference>
<keyword evidence="2" id="KW-0808">Transferase</keyword>
<keyword evidence="2" id="KW-0489">Methyltransferase</keyword>
<evidence type="ECO:0000313" key="2">
    <source>
        <dbReference type="EMBL" id="KAA1395271.1"/>
    </source>
</evidence>
<evidence type="ECO:0000259" key="1">
    <source>
        <dbReference type="Pfam" id="PF13847"/>
    </source>
</evidence>
<dbReference type="Pfam" id="PF13847">
    <property type="entry name" value="Methyltransf_31"/>
    <property type="match status" value="1"/>
</dbReference>
<accession>A0A5M4FA97</accession>
<comment type="caution">
    <text evidence="2">The sequence shown here is derived from an EMBL/GenBank/DDBJ whole genome shotgun (WGS) entry which is preliminary data.</text>
</comment>